<keyword evidence="9" id="KW-0560">Oxidoreductase</keyword>
<keyword evidence="4" id="KW-0444">Lipid biosynthesis</keyword>
<feature type="transmembrane region" description="Helical" evidence="19">
    <location>
        <begin position="87"/>
        <end position="107"/>
    </location>
</feature>
<evidence type="ECO:0000256" key="3">
    <source>
        <dbReference type="ARBA" id="ARBA00012413"/>
    </source>
</evidence>
<evidence type="ECO:0000256" key="13">
    <source>
        <dbReference type="ARBA" id="ARBA00023166"/>
    </source>
</evidence>
<evidence type="ECO:0000256" key="4">
    <source>
        <dbReference type="ARBA" id="ARBA00022516"/>
    </source>
</evidence>
<dbReference type="GO" id="GO:0006696">
    <property type="term" value="P:ergosterol biosynthetic process"/>
    <property type="evidence" value="ECO:0007669"/>
    <property type="project" value="TreeGrafter"/>
</dbReference>
<accession>A0A1Y1XB17</accession>
<comment type="similarity">
    <text evidence="2">Belongs to the ERG4/ERG24 family.</text>
</comment>
<keyword evidence="5 19" id="KW-0812">Transmembrane</keyword>
<dbReference type="InterPro" id="IPR018083">
    <property type="entry name" value="Sterol_reductase_CS"/>
</dbReference>
<keyword evidence="12 19" id="KW-0472">Membrane</keyword>
<feature type="transmembrane region" description="Helical" evidence="19">
    <location>
        <begin position="159"/>
        <end position="179"/>
    </location>
</feature>
<dbReference type="Pfam" id="PF01222">
    <property type="entry name" value="ERG4_ERG24"/>
    <property type="match status" value="1"/>
</dbReference>
<evidence type="ECO:0000256" key="12">
    <source>
        <dbReference type="ARBA" id="ARBA00023136"/>
    </source>
</evidence>
<dbReference type="Gene3D" id="1.20.120.1630">
    <property type="match status" value="1"/>
</dbReference>
<feature type="transmembrane region" description="Helical" evidence="19">
    <location>
        <begin position="387"/>
        <end position="412"/>
    </location>
</feature>
<keyword evidence="11" id="KW-0443">Lipid metabolism</keyword>
<keyword evidence="7" id="KW-0752">Steroid biosynthesis</keyword>
<dbReference type="InterPro" id="IPR001171">
    <property type="entry name" value="ERG24_DHCR-like"/>
</dbReference>
<dbReference type="InParanoid" id="A0A1Y1XB17"/>
<keyword evidence="13" id="KW-1207">Sterol metabolism</keyword>
<dbReference type="GO" id="GO:0050613">
    <property type="term" value="F:Delta14-sterol reductase activity"/>
    <property type="evidence" value="ECO:0007669"/>
    <property type="project" value="UniProtKB-EC"/>
</dbReference>
<feature type="transmembrane region" description="Helical" evidence="19">
    <location>
        <begin position="128"/>
        <end position="147"/>
    </location>
</feature>
<evidence type="ECO:0000256" key="10">
    <source>
        <dbReference type="ARBA" id="ARBA00023011"/>
    </source>
</evidence>
<evidence type="ECO:0000256" key="9">
    <source>
        <dbReference type="ARBA" id="ARBA00023002"/>
    </source>
</evidence>
<proteinExistence type="inferred from homology"/>
<keyword evidence="10" id="KW-0756">Sterol biosynthesis</keyword>
<protein>
    <recommendedName>
        <fullName evidence="18">Delta(14)-sterol reductase</fullName>
        <ecNumber evidence="3">1.3.1.70</ecNumber>
    </recommendedName>
    <alternativeName>
        <fullName evidence="15">C-14 sterol reductase</fullName>
    </alternativeName>
    <alternativeName>
        <fullName evidence="16">Sterol C14-reductase</fullName>
    </alternativeName>
</protein>
<keyword evidence="14" id="KW-0753">Steroid metabolism</keyword>
<evidence type="ECO:0000313" key="21">
    <source>
        <dbReference type="Proteomes" id="UP000193498"/>
    </source>
</evidence>
<evidence type="ECO:0000256" key="6">
    <source>
        <dbReference type="ARBA" id="ARBA00022857"/>
    </source>
</evidence>
<dbReference type="EC" id="1.3.1.70" evidence="3"/>
<evidence type="ECO:0000256" key="17">
    <source>
        <dbReference type="ARBA" id="ARBA00060577"/>
    </source>
</evidence>
<evidence type="ECO:0000313" key="20">
    <source>
        <dbReference type="EMBL" id="ORX82951.1"/>
    </source>
</evidence>
<name>A0A1Y1XB17_9FUNG</name>
<sequence length="446" mass="50759">MSANTKRKANPQEERKVSNNGALYRFSSLNPQTTRFEFGGPWGASALLLVMPLLTLHFAYECDGIHSCTFFPELGQMHWTFENLIDYQAILAYLAWVAYLIALFHLLPGKSVEGTTLRTGKRLRYKLNGLKTFYTTLGLCAGVVITFGHSPFLFIPRHFLGIVFASILFSFVVGFLLYAKSFGSQALLALPGNSGNMVYDYFIGRELNPRLGDLDLKCFSELRPGLIGWALINFSFACQQYEVMGRVTNSMILVNLFELWYVFDAIYNEPAILSTMDITSDGFGWMLVCADYSWVPLNYTLHTRYLAVYPNDLGAVAMAAILTLHLGSYYVFRAANSQKHQFRHNPESADVQGLKYLQTQSGSKLLISGYWGVARHINYLADWTMSFAWSLPCGFGGLCPYFYPIYFAFLLLHREGRDHEKCHAKYGKDWEKYCKIVKWRILPGIY</sequence>
<dbReference type="PANTHER" id="PTHR21257:SF52">
    <property type="entry name" value="DELTA(14)-STEROL REDUCTASE TM7SF2"/>
    <property type="match status" value="1"/>
</dbReference>
<feature type="transmembrane region" description="Helical" evidence="19">
    <location>
        <begin position="313"/>
        <end position="332"/>
    </location>
</feature>
<comment type="pathway">
    <text evidence="17">Steroid biosynthesis.</text>
</comment>
<dbReference type="PANTHER" id="PTHR21257">
    <property type="entry name" value="DELTA(14)-STEROL REDUCTASE"/>
    <property type="match status" value="1"/>
</dbReference>
<evidence type="ECO:0000256" key="2">
    <source>
        <dbReference type="ARBA" id="ARBA00005402"/>
    </source>
</evidence>
<comment type="subcellular location">
    <subcellularLocation>
        <location evidence="1">Membrane</location>
        <topology evidence="1">Multi-pass membrane protein</topology>
    </subcellularLocation>
</comment>
<keyword evidence="6" id="KW-0521">NADP</keyword>
<keyword evidence="8 19" id="KW-1133">Transmembrane helix</keyword>
<gene>
    <name evidence="20" type="ORF">K493DRAFT_269854</name>
</gene>
<organism evidence="20 21">
    <name type="scientific">Basidiobolus meristosporus CBS 931.73</name>
    <dbReference type="NCBI Taxonomy" id="1314790"/>
    <lineage>
        <taxon>Eukaryota</taxon>
        <taxon>Fungi</taxon>
        <taxon>Fungi incertae sedis</taxon>
        <taxon>Zoopagomycota</taxon>
        <taxon>Entomophthoromycotina</taxon>
        <taxon>Basidiobolomycetes</taxon>
        <taxon>Basidiobolales</taxon>
        <taxon>Basidiobolaceae</taxon>
        <taxon>Basidiobolus</taxon>
    </lineage>
</organism>
<evidence type="ECO:0000256" key="14">
    <source>
        <dbReference type="ARBA" id="ARBA00023221"/>
    </source>
</evidence>
<dbReference type="EMBL" id="MCFE01000655">
    <property type="protein sequence ID" value="ORX82951.1"/>
    <property type="molecule type" value="Genomic_DNA"/>
</dbReference>
<evidence type="ECO:0000256" key="18">
    <source>
        <dbReference type="ARBA" id="ARBA00069705"/>
    </source>
</evidence>
<evidence type="ECO:0000256" key="8">
    <source>
        <dbReference type="ARBA" id="ARBA00022989"/>
    </source>
</evidence>
<comment type="caution">
    <text evidence="20">The sequence shown here is derived from an EMBL/GenBank/DDBJ whole genome shotgun (WGS) entry which is preliminary data.</text>
</comment>
<dbReference type="STRING" id="1314790.A0A1Y1XB17"/>
<feature type="transmembrane region" description="Helical" evidence="19">
    <location>
        <begin position="42"/>
        <end position="60"/>
    </location>
</feature>
<dbReference type="FunFam" id="1.20.120.1630:FF:000011">
    <property type="entry name" value="Delta(14)-sterol reductase"/>
    <property type="match status" value="1"/>
</dbReference>
<dbReference type="GO" id="GO:0005789">
    <property type="term" value="C:endoplasmic reticulum membrane"/>
    <property type="evidence" value="ECO:0007669"/>
    <property type="project" value="TreeGrafter"/>
</dbReference>
<evidence type="ECO:0000256" key="11">
    <source>
        <dbReference type="ARBA" id="ARBA00023098"/>
    </source>
</evidence>
<evidence type="ECO:0000256" key="16">
    <source>
        <dbReference type="ARBA" id="ARBA00031227"/>
    </source>
</evidence>
<evidence type="ECO:0000256" key="1">
    <source>
        <dbReference type="ARBA" id="ARBA00004141"/>
    </source>
</evidence>
<keyword evidence="21" id="KW-1185">Reference proteome</keyword>
<evidence type="ECO:0000256" key="5">
    <source>
        <dbReference type="ARBA" id="ARBA00022692"/>
    </source>
</evidence>
<dbReference type="AlphaFoldDB" id="A0A1Y1XB17"/>
<evidence type="ECO:0000256" key="7">
    <source>
        <dbReference type="ARBA" id="ARBA00022955"/>
    </source>
</evidence>
<dbReference type="OrthoDB" id="5326588at2759"/>
<evidence type="ECO:0000256" key="19">
    <source>
        <dbReference type="SAM" id="Phobius"/>
    </source>
</evidence>
<reference evidence="20 21" key="1">
    <citation type="submission" date="2016-07" db="EMBL/GenBank/DDBJ databases">
        <title>Pervasive Adenine N6-methylation of Active Genes in Fungi.</title>
        <authorList>
            <consortium name="DOE Joint Genome Institute"/>
            <person name="Mondo S.J."/>
            <person name="Dannebaum R.O."/>
            <person name="Kuo R.C."/>
            <person name="Labutti K."/>
            <person name="Haridas S."/>
            <person name="Kuo A."/>
            <person name="Salamov A."/>
            <person name="Ahrendt S.R."/>
            <person name="Lipzen A."/>
            <person name="Sullivan W."/>
            <person name="Andreopoulos W.B."/>
            <person name="Clum A."/>
            <person name="Lindquist E."/>
            <person name="Daum C."/>
            <person name="Ramamoorthy G.K."/>
            <person name="Gryganskyi A."/>
            <person name="Culley D."/>
            <person name="Magnuson J.K."/>
            <person name="James T.Y."/>
            <person name="O'Malley M.A."/>
            <person name="Stajich J.E."/>
            <person name="Spatafora J.W."/>
            <person name="Visel A."/>
            <person name="Grigoriev I.V."/>
        </authorList>
    </citation>
    <scope>NUCLEOTIDE SEQUENCE [LARGE SCALE GENOMIC DNA]</scope>
    <source>
        <strain evidence="20 21">CBS 931.73</strain>
    </source>
</reference>
<dbReference type="Proteomes" id="UP000193498">
    <property type="component" value="Unassembled WGS sequence"/>
</dbReference>
<dbReference type="PROSITE" id="PS01018">
    <property type="entry name" value="STEROL_REDUCT_2"/>
    <property type="match status" value="1"/>
</dbReference>
<dbReference type="PROSITE" id="PS01017">
    <property type="entry name" value="STEROL_REDUCT_1"/>
    <property type="match status" value="1"/>
</dbReference>
<evidence type="ECO:0000256" key="15">
    <source>
        <dbReference type="ARBA" id="ARBA00030165"/>
    </source>
</evidence>